<organism evidence="10 11">
    <name type="scientific">Galemys pyrenaicus</name>
    <name type="common">Iberian desman</name>
    <name type="synonym">Pyrenean desman</name>
    <dbReference type="NCBI Taxonomy" id="202257"/>
    <lineage>
        <taxon>Eukaryota</taxon>
        <taxon>Metazoa</taxon>
        <taxon>Chordata</taxon>
        <taxon>Craniata</taxon>
        <taxon>Vertebrata</taxon>
        <taxon>Euteleostomi</taxon>
        <taxon>Mammalia</taxon>
        <taxon>Eutheria</taxon>
        <taxon>Laurasiatheria</taxon>
        <taxon>Eulipotyphla</taxon>
        <taxon>Talpidae</taxon>
        <taxon>Galemys</taxon>
    </lineage>
</organism>
<evidence type="ECO:0000256" key="5">
    <source>
        <dbReference type="ARBA" id="ARBA00022692"/>
    </source>
</evidence>
<comment type="caution">
    <text evidence="10">The sequence shown here is derived from an EMBL/GenBank/DDBJ whole genome shotgun (WGS) entry which is preliminary data.</text>
</comment>
<keyword evidence="6" id="KW-1133">Transmembrane helix</keyword>
<keyword evidence="9" id="KW-0472">Membrane</keyword>
<keyword evidence="8" id="KW-0496">Mitochondrion</keyword>
<gene>
    <name evidence="10" type="ORF">J0S82_009931</name>
</gene>
<dbReference type="InterPro" id="IPR010876">
    <property type="entry name" value="C1orf43"/>
</dbReference>
<dbReference type="Proteomes" id="UP000700334">
    <property type="component" value="Unassembled WGS sequence"/>
</dbReference>
<dbReference type="EMBL" id="JAGFMF010011606">
    <property type="protein sequence ID" value="KAG8519495.1"/>
    <property type="molecule type" value="Genomic_DNA"/>
</dbReference>
<keyword evidence="11" id="KW-1185">Reference proteome</keyword>
<dbReference type="OrthoDB" id="5960253at2759"/>
<name>A0A8J6AJL9_GALPY</name>
<evidence type="ECO:0000256" key="4">
    <source>
        <dbReference type="ARBA" id="ARBA00004555"/>
    </source>
</evidence>
<evidence type="ECO:0000256" key="3">
    <source>
        <dbReference type="ARBA" id="ARBA00004173"/>
    </source>
</evidence>
<comment type="function">
    <text evidence="1">General regulator of phagocytosis. Required to uptake Gram negative bacterium by macrophages.</text>
</comment>
<evidence type="ECO:0000313" key="10">
    <source>
        <dbReference type="EMBL" id="KAG8519495.1"/>
    </source>
</evidence>
<reference evidence="10" key="1">
    <citation type="journal article" date="2021" name="Evol. Appl.">
        <title>The genome of the Pyrenean desman and the effects of bottlenecks and inbreeding on the genomic landscape of an endangered species.</title>
        <authorList>
            <person name="Escoda L."/>
            <person name="Castresana J."/>
        </authorList>
    </citation>
    <scope>NUCLEOTIDE SEQUENCE</scope>
    <source>
        <strain evidence="10">IBE-C5619</strain>
    </source>
</reference>
<dbReference type="AlphaFoldDB" id="A0A8J6AJL9"/>
<keyword evidence="7" id="KW-0333">Golgi apparatus</keyword>
<sequence length="124" mass="14378">MKSRRRHHIPMRHYSPNDFKEKIDTQFSRIQDIKYEPQLLVDDNTRLLQLETQGNQYYYNYVYRMKAVDAICASEIPIHAGISSSHFKGMDKAITDNLLDGYEIGLVYGTEVKHKVGADIVNIS</sequence>
<proteinExistence type="predicted"/>
<evidence type="ECO:0000256" key="1">
    <source>
        <dbReference type="ARBA" id="ARBA00002620"/>
    </source>
</evidence>
<dbReference type="GO" id="GO:0005739">
    <property type="term" value="C:mitochondrion"/>
    <property type="evidence" value="ECO:0007669"/>
    <property type="project" value="UniProtKB-SubCell"/>
</dbReference>
<dbReference type="PANTHER" id="PTHR21425:SF2">
    <property type="entry name" value="PROTEIN C1ORF43"/>
    <property type="match status" value="1"/>
</dbReference>
<evidence type="ECO:0000256" key="6">
    <source>
        <dbReference type="ARBA" id="ARBA00022989"/>
    </source>
</evidence>
<evidence type="ECO:0000256" key="9">
    <source>
        <dbReference type="ARBA" id="ARBA00023136"/>
    </source>
</evidence>
<dbReference type="GO" id="GO:0016020">
    <property type="term" value="C:membrane"/>
    <property type="evidence" value="ECO:0007669"/>
    <property type="project" value="UniProtKB-SubCell"/>
</dbReference>
<evidence type="ECO:0000256" key="7">
    <source>
        <dbReference type="ARBA" id="ARBA00023034"/>
    </source>
</evidence>
<comment type="subcellular location">
    <subcellularLocation>
        <location evidence="4">Golgi apparatus</location>
    </subcellularLocation>
    <subcellularLocation>
        <location evidence="2">Membrane</location>
        <topology evidence="2">Single-pass membrane protein</topology>
    </subcellularLocation>
    <subcellularLocation>
        <location evidence="3">Mitochondrion</location>
    </subcellularLocation>
</comment>
<evidence type="ECO:0000313" key="11">
    <source>
        <dbReference type="Proteomes" id="UP000700334"/>
    </source>
</evidence>
<dbReference type="GO" id="GO:0006909">
    <property type="term" value="P:phagocytosis"/>
    <property type="evidence" value="ECO:0007669"/>
    <property type="project" value="TreeGrafter"/>
</dbReference>
<dbReference type="Pfam" id="PF07406">
    <property type="entry name" value="NICE-3"/>
    <property type="match status" value="1"/>
</dbReference>
<evidence type="ECO:0000256" key="8">
    <source>
        <dbReference type="ARBA" id="ARBA00023128"/>
    </source>
</evidence>
<dbReference type="GO" id="GO:0005794">
    <property type="term" value="C:Golgi apparatus"/>
    <property type="evidence" value="ECO:0007669"/>
    <property type="project" value="UniProtKB-SubCell"/>
</dbReference>
<protein>
    <submittedName>
        <fullName evidence="10">Uncharacterized protein</fullName>
    </submittedName>
</protein>
<accession>A0A8J6AJL9</accession>
<dbReference type="PANTHER" id="PTHR21425">
    <property type="entry name" value="NICE-3"/>
    <property type="match status" value="1"/>
</dbReference>
<evidence type="ECO:0000256" key="2">
    <source>
        <dbReference type="ARBA" id="ARBA00004167"/>
    </source>
</evidence>
<keyword evidence="5" id="KW-0812">Transmembrane</keyword>